<dbReference type="GO" id="GO:0030170">
    <property type="term" value="F:pyridoxal phosphate binding"/>
    <property type="evidence" value="ECO:0007669"/>
    <property type="project" value="TreeGrafter"/>
</dbReference>
<dbReference type="PANTHER" id="PTHR30244">
    <property type="entry name" value="TRANSAMINASE"/>
    <property type="match status" value="1"/>
</dbReference>
<accession>A0A099W472</accession>
<gene>
    <name evidence="4" type="ORF">EP57_12230</name>
</gene>
<proteinExistence type="inferred from homology"/>
<dbReference type="PANTHER" id="PTHR30244:SF34">
    <property type="entry name" value="DTDP-4-AMINO-4,6-DIDEOXYGALACTOSE TRANSAMINASE"/>
    <property type="match status" value="1"/>
</dbReference>
<dbReference type="EMBL" id="JNFA01000025">
    <property type="protein sequence ID" value="KGL39822.1"/>
    <property type="molecule type" value="Genomic_DNA"/>
</dbReference>
<comment type="caution">
    <text evidence="4">The sequence shown here is derived from an EMBL/GenBank/DDBJ whole genome shotgun (WGS) entry which is preliminary data.</text>
</comment>
<dbReference type="eggNOG" id="COG0399">
    <property type="taxonomic scope" value="Bacteria"/>
</dbReference>
<dbReference type="InterPro" id="IPR015424">
    <property type="entry name" value="PyrdxlP-dep_Trfase"/>
</dbReference>
<dbReference type="AlphaFoldDB" id="A0A099W472"/>
<dbReference type="InterPro" id="IPR000653">
    <property type="entry name" value="DegT/StrS_aminotransferase"/>
</dbReference>
<evidence type="ECO:0000256" key="2">
    <source>
        <dbReference type="PIRSR" id="PIRSR000390-2"/>
    </source>
</evidence>
<dbReference type="Gene3D" id="3.90.1150.10">
    <property type="entry name" value="Aspartate Aminotransferase, domain 1"/>
    <property type="match status" value="1"/>
</dbReference>
<evidence type="ECO:0000256" key="3">
    <source>
        <dbReference type="RuleBase" id="RU004508"/>
    </source>
</evidence>
<protein>
    <submittedName>
        <fullName evidence="4">Pyridoxal phosphate-dependent aminotransferase</fullName>
    </submittedName>
</protein>
<organism evidence="4 5">
    <name type="scientific">Listeria booriae</name>
    <dbReference type="NCBI Taxonomy" id="1552123"/>
    <lineage>
        <taxon>Bacteria</taxon>
        <taxon>Bacillati</taxon>
        <taxon>Bacillota</taxon>
        <taxon>Bacilli</taxon>
        <taxon>Bacillales</taxon>
        <taxon>Listeriaceae</taxon>
        <taxon>Listeria</taxon>
    </lineage>
</organism>
<keyword evidence="2 3" id="KW-0663">Pyridoxal phosphate</keyword>
<dbReference type="Proteomes" id="UP000029844">
    <property type="component" value="Unassembled WGS sequence"/>
</dbReference>
<dbReference type="PIRSF" id="PIRSF000390">
    <property type="entry name" value="PLP_StrS"/>
    <property type="match status" value="1"/>
</dbReference>
<dbReference type="RefSeq" id="WP_036087037.1">
    <property type="nucleotide sequence ID" value="NZ_CBCSHQ010000018.1"/>
</dbReference>
<dbReference type="STRING" id="1552123.EP57_12230"/>
<dbReference type="Pfam" id="PF01041">
    <property type="entry name" value="DegT_DnrJ_EryC1"/>
    <property type="match status" value="1"/>
</dbReference>
<evidence type="ECO:0000313" key="5">
    <source>
        <dbReference type="Proteomes" id="UP000029844"/>
    </source>
</evidence>
<reference evidence="4 5" key="1">
    <citation type="submission" date="2014-05" db="EMBL/GenBank/DDBJ databases">
        <title>Novel Listeriaceae from food processing environments.</title>
        <authorList>
            <person name="den Bakker H.C."/>
        </authorList>
    </citation>
    <scope>NUCLEOTIDE SEQUENCE [LARGE SCALE GENOMIC DNA]</scope>
    <source>
        <strain evidence="4 5">FSL A5-0281</strain>
    </source>
</reference>
<keyword evidence="5" id="KW-1185">Reference proteome</keyword>
<dbReference type="InterPro" id="IPR015421">
    <property type="entry name" value="PyrdxlP-dep_Trfase_major"/>
</dbReference>
<evidence type="ECO:0000313" key="4">
    <source>
        <dbReference type="EMBL" id="KGL39822.1"/>
    </source>
</evidence>
<dbReference type="Gene3D" id="3.40.640.10">
    <property type="entry name" value="Type I PLP-dependent aspartate aminotransferase-like (Major domain)"/>
    <property type="match status" value="1"/>
</dbReference>
<dbReference type="GO" id="GO:0008483">
    <property type="term" value="F:transaminase activity"/>
    <property type="evidence" value="ECO:0007669"/>
    <property type="project" value="UniProtKB-KW"/>
</dbReference>
<dbReference type="CDD" id="cd00616">
    <property type="entry name" value="AHBA_syn"/>
    <property type="match status" value="1"/>
</dbReference>
<dbReference type="SUPFAM" id="SSF53383">
    <property type="entry name" value="PLP-dependent transferases"/>
    <property type="match status" value="1"/>
</dbReference>
<sequence length="387" mass="42676">MNEGKIFLSPPHMGGTEQHYVNGAFKTNWIAPLGANVDSFEQKMKHYTKAEHVLALNSGTAAIHLALLTLGVTRGDTVFCSTLTFAASANPIVYVGAEPVFIDSDEKSWNMCPIALGNAMEYAAQRNRLPKAVIVVHLLGLVADLDTIQSICDKYDVPLIEDAAESLGSTYKNQMTGTLGEMGIYSFNGNKIITTSGGGMLLSKKETTRKKAFKLATQAKEQAMFYLHKKIGYNYRLSNVLAGIGMGQMEVLDSHIAKRQAIFKRYETAFSEIDGVSMMPVLAQTVPNCWLSAIRLDFEKIALSTMEIVQRMEAVGVEVRMMWNPLHLQPSFAGAECYQAHEQNVSEQLFQEVLCLPSGSSMSESQQAYVIKELLAQLLANKVDREN</sequence>
<dbReference type="InterPro" id="IPR015422">
    <property type="entry name" value="PyrdxlP-dep_Trfase_small"/>
</dbReference>
<comment type="similarity">
    <text evidence="3">Belongs to the DegT/DnrJ/EryC1 family.</text>
</comment>
<dbReference type="GeneID" id="58718120"/>
<dbReference type="GO" id="GO:0000271">
    <property type="term" value="P:polysaccharide biosynthetic process"/>
    <property type="evidence" value="ECO:0007669"/>
    <property type="project" value="TreeGrafter"/>
</dbReference>
<feature type="modified residue" description="N6-(pyridoxal phosphate)lysine" evidence="2">
    <location>
        <position position="191"/>
    </location>
</feature>
<name>A0A099W472_9LIST</name>
<feature type="active site" description="Proton acceptor" evidence="1">
    <location>
        <position position="191"/>
    </location>
</feature>
<evidence type="ECO:0000256" key="1">
    <source>
        <dbReference type="PIRSR" id="PIRSR000390-1"/>
    </source>
</evidence>
<keyword evidence="4" id="KW-0808">Transferase</keyword>
<keyword evidence="4" id="KW-0032">Aminotransferase</keyword>